<gene>
    <name evidence="2" type="ordered locus">Os07g0556132</name>
    <name evidence="2" type="ORF">OSNPB_070556132</name>
</gene>
<dbReference type="AlphaFoldDB" id="A0A0P0X7Q8"/>
<dbReference type="Proteomes" id="UP000059680">
    <property type="component" value="Chromosome 7"/>
</dbReference>
<dbReference type="InParanoid" id="A0A0P0X7Q8"/>
<evidence type="ECO:0000256" key="1">
    <source>
        <dbReference type="SAM" id="MobiDB-lite"/>
    </source>
</evidence>
<dbReference type="PaxDb" id="39947-A0A0P0X7Q8"/>
<reference evidence="3" key="1">
    <citation type="journal article" date="2005" name="Nature">
        <title>The map-based sequence of the rice genome.</title>
        <authorList>
            <consortium name="International rice genome sequencing project (IRGSP)"/>
            <person name="Matsumoto T."/>
            <person name="Wu J."/>
            <person name="Kanamori H."/>
            <person name="Katayose Y."/>
            <person name="Fujisawa M."/>
            <person name="Namiki N."/>
            <person name="Mizuno H."/>
            <person name="Yamamoto K."/>
            <person name="Antonio B.A."/>
            <person name="Baba T."/>
            <person name="Sakata K."/>
            <person name="Nagamura Y."/>
            <person name="Aoki H."/>
            <person name="Arikawa K."/>
            <person name="Arita K."/>
            <person name="Bito T."/>
            <person name="Chiden Y."/>
            <person name="Fujitsuka N."/>
            <person name="Fukunaka R."/>
            <person name="Hamada M."/>
            <person name="Harada C."/>
            <person name="Hayashi A."/>
            <person name="Hijishita S."/>
            <person name="Honda M."/>
            <person name="Hosokawa S."/>
            <person name="Ichikawa Y."/>
            <person name="Idonuma A."/>
            <person name="Iijima M."/>
            <person name="Ikeda M."/>
            <person name="Ikeno M."/>
            <person name="Ito K."/>
            <person name="Ito S."/>
            <person name="Ito T."/>
            <person name="Ito Y."/>
            <person name="Ito Y."/>
            <person name="Iwabuchi A."/>
            <person name="Kamiya K."/>
            <person name="Karasawa W."/>
            <person name="Kurita K."/>
            <person name="Katagiri S."/>
            <person name="Kikuta A."/>
            <person name="Kobayashi H."/>
            <person name="Kobayashi N."/>
            <person name="Machita K."/>
            <person name="Maehara T."/>
            <person name="Masukawa M."/>
            <person name="Mizubayashi T."/>
            <person name="Mukai Y."/>
            <person name="Nagasaki H."/>
            <person name="Nagata Y."/>
            <person name="Naito S."/>
            <person name="Nakashima M."/>
            <person name="Nakama Y."/>
            <person name="Nakamichi Y."/>
            <person name="Nakamura M."/>
            <person name="Meguro A."/>
            <person name="Negishi M."/>
            <person name="Ohta I."/>
            <person name="Ohta T."/>
            <person name="Okamoto M."/>
            <person name="Ono N."/>
            <person name="Saji S."/>
            <person name="Sakaguchi M."/>
            <person name="Sakai K."/>
            <person name="Shibata M."/>
            <person name="Shimokawa T."/>
            <person name="Song J."/>
            <person name="Takazaki Y."/>
            <person name="Terasawa K."/>
            <person name="Tsugane M."/>
            <person name="Tsuji K."/>
            <person name="Ueda S."/>
            <person name="Waki K."/>
            <person name="Yamagata H."/>
            <person name="Yamamoto M."/>
            <person name="Yamamoto S."/>
            <person name="Yamane H."/>
            <person name="Yoshiki S."/>
            <person name="Yoshihara R."/>
            <person name="Yukawa K."/>
            <person name="Zhong H."/>
            <person name="Yano M."/>
            <person name="Yuan Q."/>
            <person name="Ouyang S."/>
            <person name="Liu J."/>
            <person name="Jones K.M."/>
            <person name="Gansberger K."/>
            <person name="Moffat K."/>
            <person name="Hill J."/>
            <person name="Bera J."/>
            <person name="Fadrosh D."/>
            <person name="Jin S."/>
            <person name="Johri S."/>
            <person name="Kim M."/>
            <person name="Overton L."/>
            <person name="Reardon M."/>
            <person name="Tsitrin T."/>
            <person name="Vuong H."/>
            <person name="Weaver B."/>
            <person name="Ciecko A."/>
            <person name="Tallon L."/>
            <person name="Jackson J."/>
            <person name="Pai G."/>
            <person name="Aken S.V."/>
            <person name="Utterback T."/>
            <person name="Reidmuller S."/>
            <person name="Feldblyum T."/>
            <person name="Hsiao J."/>
            <person name="Zismann V."/>
            <person name="Iobst S."/>
            <person name="de Vazeille A.R."/>
            <person name="Buell C.R."/>
            <person name="Ying K."/>
            <person name="Li Y."/>
            <person name="Lu T."/>
            <person name="Huang Y."/>
            <person name="Zhao Q."/>
            <person name="Feng Q."/>
            <person name="Zhang L."/>
            <person name="Zhu J."/>
            <person name="Weng Q."/>
            <person name="Mu J."/>
            <person name="Lu Y."/>
            <person name="Fan D."/>
            <person name="Liu Y."/>
            <person name="Guan J."/>
            <person name="Zhang Y."/>
            <person name="Yu S."/>
            <person name="Liu X."/>
            <person name="Zhang Y."/>
            <person name="Hong G."/>
            <person name="Han B."/>
            <person name="Choisne N."/>
            <person name="Demange N."/>
            <person name="Orjeda G."/>
            <person name="Samain S."/>
            <person name="Cattolico L."/>
            <person name="Pelletier E."/>
            <person name="Couloux A."/>
            <person name="Segurens B."/>
            <person name="Wincker P."/>
            <person name="D'Hont A."/>
            <person name="Scarpelli C."/>
            <person name="Weissenbach J."/>
            <person name="Salanoubat M."/>
            <person name="Quetier F."/>
            <person name="Yu Y."/>
            <person name="Kim H.R."/>
            <person name="Rambo T."/>
            <person name="Currie J."/>
            <person name="Collura K."/>
            <person name="Luo M."/>
            <person name="Yang T."/>
            <person name="Ammiraju J.S.S."/>
            <person name="Engler F."/>
            <person name="Soderlund C."/>
            <person name="Wing R.A."/>
            <person name="Palmer L.E."/>
            <person name="de la Bastide M."/>
            <person name="Spiegel L."/>
            <person name="Nascimento L."/>
            <person name="Zutavern T."/>
            <person name="O'Shaughnessy A."/>
            <person name="Dike S."/>
            <person name="Dedhia N."/>
            <person name="Preston R."/>
            <person name="Balija V."/>
            <person name="McCombie W.R."/>
            <person name="Chow T."/>
            <person name="Chen H."/>
            <person name="Chung M."/>
            <person name="Chen C."/>
            <person name="Shaw J."/>
            <person name="Wu H."/>
            <person name="Hsiao K."/>
            <person name="Chao Y."/>
            <person name="Chu M."/>
            <person name="Cheng C."/>
            <person name="Hour A."/>
            <person name="Lee P."/>
            <person name="Lin S."/>
            <person name="Lin Y."/>
            <person name="Liou J."/>
            <person name="Liu S."/>
            <person name="Hsing Y."/>
            <person name="Raghuvanshi S."/>
            <person name="Mohanty A."/>
            <person name="Bharti A.K."/>
            <person name="Gaur A."/>
            <person name="Gupta V."/>
            <person name="Kumar D."/>
            <person name="Ravi V."/>
            <person name="Vij S."/>
            <person name="Kapur A."/>
            <person name="Khurana P."/>
            <person name="Khurana P."/>
            <person name="Khurana J.P."/>
            <person name="Tyagi A.K."/>
            <person name="Gaikwad K."/>
            <person name="Singh A."/>
            <person name="Dalal V."/>
            <person name="Srivastava S."/>
            <person name="Dixit A."/>
            <person name="Pal A.K."/>
            <person name="Ghazi I.A."/>
            <person name="Yadav M."/>
            <person name="Pandit A."/>
            <person name="Bhargava A."/>
            <person name="Sureshbabu K."/>
            <person name="Batra K."/>
            <person name="Sharma T.R."/>
            <person name="Mohapatra T."/>
            <person name="Singh N.K."/>
            <person name="Messing J."/>
            <person name="Nelson A.B."/>
            <person name="Fuks G."/>
            <person name="Kavchok S."/>
            <person name="Keizer G."/>
            <person name="Linton E."/>
            <person name="Llaca V."/>
            <person name="Song R."/>
            <person name="Tanyolac B."/>
            <person name="Young S."/>
            <person name="Ho-Il K."/>
            <person name="Hahn J.H."/>
            <person name="Sangsakoo G."/>
            <person name="Vanavichit A."/>
            <person name="de Mattos Luiz.A.T."/>
            <person name="Zimmer P.D."/>
            <person name="Malone G."/>
            <person name="Dellagostin O."/>
            <person name="de Oliveira A.C."/>
            <person name="Bevan M."/>
            <person name="Bancroft I."/>
            <person name="Minx P."/>
            <person name="Cordum H."/>
            <person name="Wilson R."/>
            <person name="Cheng Z."/>
            <person name="Jin W."/>
            <person name="Jiang J."/>
            <person name="Leong S.A."/>
            <person name="Iwama H."/>
            <person name="Gojobori T."/>
            <person name="Itoh T."/>
            <person name="Niimura Y."/>
            <person name="Fujii Y."/>
            <person name="Habara T."/>
            <person name="Sakai H."/>
            <person name="Sato Y."/>
            <person name="Wilson G."/>
            <person name="Kumar K."/>
            <person name="McCouch S."/>
            <person name="Juretic N."/>
            <person name="Hoen D."/>
            <person name="Wright S."/>
            <person name="Bruskiewich R."/>
            <person name="Bureau T."/>
            <person name="Miyao A."/>
            <person name="Hirochika H."/>
            <person name="Nishikawa T."/>
            <person name="Kadowaki K."/>
            <person name="Sugiura M."/>
            <person name="Burr B."/>
            <person name="Sasaki T."/>
        </authorList>
    </citation>
    <scope>NUCLEOTIDE SEQUENCE [LARGE SCALE GENOMIC DNA]</scope>
    <source>
        <strain evidence="3">cv. Nipponbare</strain>
    </source>
</reference>
<name>A0A0P0X7Q8_ORYSJ</name>
<feature type="region of interest" description="Disordered" evidence="1">
    <location>
        <begin position="1"/>
        <end position="87"/>
    </location>
</feature>
<evidence type="ECO:0000313" key="3">
    <source>
        <dbReference type="Proteomes" id="UP000059680"/>
    </source>
</evidence>
<reference evidence="2 3" key="2">
    <citation type="journal article" date="2013" name="Plant Cell Physiol.">
        <title>Rice Annotation Project Database (RAP-DB): an integrative and interactive database for rice genomics.</title>
        <authorList>
            <person name="Sakai H."/>
            <person name="Lee S.S."/>
            <person name="Tanaka T."/>
            <person name="Numa H."/>
            <person name="Kim J."/>
            <person name="Kawahara Y."/>
            <person name="Wakimoto H."/>
            <person name="Yang C.C."/>
            <person name="Iwamoto M."/>
            <person name="Abe T."/>
            <person name="Yamada Y."/>
            <person name="Muto A."/>
            <person name="Inokuchi H."/>
            <person name="Ikemura T."/>
            <person name="Matsumoto T."/>
            <person name="Sasaki T."/>
            <person name="Itoh T."/>
        </authorList>
    </citation>
    <scope>NUCLEOTIDE SEQUENCE [LARGE SCALE GENOMIC DNA]</scope>
    <source>
        <strain evidence="3">cv. Nipponbare</strain>
    </source>
</reference>
<reference evidence="2 3" key="3">
    <citation type="journal article" date="2013" name="Rice">
        <title>Improvement of the Oryza sativa Nipponbare reference genome using next generation sequence and optical map data.</title>
        <authorList>
            <person name="Kawahara Y."/>
            <person name="de la Bastide M."/>
            <person name="Hamilton J.P."/>
            <person name="Kanamori H."/>
            <person name="McCombie W.R."/>
            <person name="Ouyang S."/>
            <person name="Schwartz D.C."/>
            <person name="Tanaka T."/>
            <person name="Wu J."/>
            <person name="Zhou S."/>
            <person name="Childs K.L."/>
            <person name="Davidson R.M."/>
            <person name="Lin H."/>
            <person name="Quesada-Ocampo L."/>
            <person name="Vaillancourt B."/>
            <person name="Sakai H."/>
            <person name="Lee S.S."/>
            <person name="Kim J."/>
            <person name="Numa H."/>
            <person name="Itoh T."/>
            <person name="Buell C.R."/>
            <person name="Matsumoto T."/>
        </authorList>
    </citation>
    <scope>NUCLEOTIDE SEQUENCE [LARGE SCALE GENOMIC DNA]</scope>
    <source>
        <strain evidence="3">cv. Nipponbare</strain>
    </source>
</reference>
<sequence>MAGWSATPAERKRSPRRGQRERSLMRSNTQRSVSVFPAAGRGSARSQPEQGPSPSPSFLFPSMTASPTTGLPVPSPASPGGDRASGFAARWRWRGASRGANGREEERLQPAGAGAFLFPSFSSFLSMTSSPPSASPPPRWVEAE</sequence>
<organism evidence="2 3">
    <name type="scientific">Oryza sativa subsp. japonica</name>
    <name type="common">Rice</name>
    <dbReference type="NCBI Taxonomy" id="39947"/>
    <lineage>
        <taxon>Eukaryota</taxon>
        <taxon>Viridiplantae</taxon>
        <taxon>Streptophyta</taxon>
        <taxon>Embryophyta</taxon>
        <taxon>Tracheophyta</taxon>
        <taxon>Spermatophyta</taxon>
        <taxon>Magnoliopsida</taxon>
        <taxon>Liliopsida</taxon>
        <taxon>Poales</taxon>
        <taxon>Poaceae</taxon>
        <taxon>BOP clade</taxon>
        <taxon>Oryzoideae</taxon>
        <taxon>Oryzeae</taxon>
        <taxon>Oryzinae</taxon>
        <taxon>Oryza</taxon>
        <taxon>Oryza sativa</taxon>
    </lineage>
</organism>
<feature type="compositionally biased region" description="Low complexity" evidence="1">
    <location>
        <begin position="46"/>
        <end position="62"/>
    </location>
</feature>
<keyword evidence="3" id="KW-1185">Reference proteome</keyword>
<evidence type="ECO:0000313" key="2">
    <source>
        <dbReference type="EMBL" id="BAT02103.1"/>
    </source>
</evidence>
<dbReference type="EMBL" id="AP014963">
    <property type="protein sequence ID" value="BAT02103.1"/>
    <property type="molecule type" value="Genomic_DNA"/>
</dbReference>
<accession>A0A0P0X7Q8</accession>
<protein>
    <submittedName>
        <fullName evidence="2">Os07g0556132 protein</fullName>
    </submittedName>
</protein>
<proteinExistence type="predicted"/>